<dbReference type="InterPro" id="IPR013424">
    <property type="entry name" value="Ice-binding_C"/>
</dbReference>
<dbReference type="AlphaFoldDB" id="A0A328BS48"/>
<proteinExistence type="predicted"/>
<reference evidence="2 3" key="1">
    <citation type="submission" date="2018-05" db="EMBL/GenBank/DDBJ databases">
        <authorList>
            <person name="Lanie J.A."/>
            <person name="Ng W.-L."/>
            <person name="Kazmierczak K.M."/>
            <person name="Andrzejewski T.M."/>
            <person name="Davidsen T.M."/>
            <person name="Wayne K.J."/>
            <person name="Tettelin H."/>
            <person name="Glass J.I."/>
            <person name="Rusch D."/>
            <person name="Podicherti R."/>
            <person name="Tsui H.-C.T."/>
            <person name="Winkler M.E."/>
        </authorList>
    </citation>
    <scope>NUCLEOTIDE SEQUENCE [LARGE SCALE GENOMIC DNA]</scope>
    <source>
        <strain evidence="2 3">BUT-10</strain>
    </source>
</reference>
<protein>
    <recommendedName>
        <fullName evidence="1">Ice-binding protein C-terminal domain-containing protein</fullName>
    </recommendedName>
</protein>
<evidence type="ECO:0000259" key="1">
    <source>
        <dbReference type="Pfam" id="PF07589"/>
    </source>
</evidence>
<organism evidence="2 3">
    <name type="scientific">Phenylobacterium kunshanense</name>
    <dbReference type="NCBI Taxonomy" id="1445034"/>
    <lineage>
        <taxon>Bacteria</taxon>
        <taxon>Pseudomonadati</taxon>
        <taxon>Pseudomonadota</taxon>
        <taxon>Alphaproteobacteria</taxon>
        <taxon>Caulobacterales</taxon>
        <taxon>Caulobacteraceae</taxon>
        <taxon>Phenylobacterium</taxon>
    </lineage>
</organism>
<evidence type="ECO:0000313" key="2">
    <source>
        <dbReference type="EMBL" id="RAK67898.1"/>
    </source>
</evidence>
<dbReference type="Proteomes" id="UP000249524">
    <property type="component" value="Unassembled WGS sequence"/>
</dbReference>
<dbReference type="Pfam" id="PF07589">
    <property type="entry name" value="PEP-CTERM"/>
    <property type="match status" value="1"/>
</dbReference>
<dbReference type="EMBL" id="QFYS01000002">
    <property type="protein sequence ID" value="RAK67898.1"/>
    <property type="molecule type" value="Genomic_DNA"/>
</dbReference>
<accession>A0A328BS48</accession>
<dbReference type="NCBIfam" id="NF035944">
    <property type="entry name" value="PEPxxWA-CTERM"/>
    <property type="match status" value="1"/>
</dbReference>
<feature type="domain" description="Ice-binding protein C-terminal" evidence="1">
    <location>
        <begin position="64"/>
        <end position="88"/>
    </location>
</feature>
<dbReference type="NCBIfam" id="TIGR02595">
    <property type="entry name" value="PEP_CTERM"/>
    <property type="match status" value="1"/>
</dbReference>
<sequence length="92" mass="9571">MRIADEFIEAGFFTANVLAANSYTANTTGFRYAATSAVTGGTGLYGSQRGFTFLAYEPTGAGGVPEPATWALMIGGFGMAGSTLRRRRAATC</sequence>
<keyword evidence="3" id="KW-1185">Reference proteome</keyword>
<dbReference type="OrthoDB" id="7571274at2"/>
<comment type="caution">
    <text evidence="2">The sequence shown here is derived from an EMBL/GenBank/DDBJ whole genome shotgun (WGS) entry which is preliminary data.</text>
</comment>
<name>A0A328BS48_9CAUL</name>
<gene>
    <name evidence="2" type="ORF">DJ019_06670</name>
</gene>
<evidence type="ECO:0000313" key="3">
    <source>
        <dbReference type="Proteomes" id="UP000249524"/>
    </source>
</evidence>